<dbReference type="InterPro" id="IPR005162">
    <property type="entry name" value="Retrotrans_gag_dom"/>
</dbReference>
<gene>
    <name evidence="3" type="ORF">FSB_LOCUS7494</name>
</gene>
<dbReference type="EMBL" id="OIVN01000402">
    <property type="protein sequence ID" value="SPC79612.1"/>
    <property type="molecule type" value="Genomic_DNA"/>
</dbReference>
<protein>
    <recommendedName>
        <fullName evidence="2">Retrotransposon gag domain-containing protein</fullName>
    </recommendedName>
</protein>
<proteinExistence type="predicted"/>
<dbReference type="PANTHER" id="PTHR35046">
    <property type="entry name" value="ZINC KNUCKLE (CCHC-TYPE) FAMILY PROTEIN"/>
    <property type="match status" value="1"/>
</dbReference>
<dbReference type="Pfam" id="PF03732">
    <property type="entry name" value="Retrotrans_gag"/>
    <property type="match status" value="1"/>
</dbReference>
<dbReference type="PANTHER" id="PTHR35046:SF26">
    <property type="entry name" value="RNA-DIRECTED DNA POLYMERASE"/>
    <property type="match status" value="1"/>
</dbReference>
<evidence type="ECO:0000313" key="3">
    <source>
        <dbReference type="EMBL" id="SPC79612.1"/>
    </source>
</evidence>
<accession>A0A2N9EXN9</accession>
<feature type="compositionally biased region" description="Basic and acidic residues" evidence="1">
    <location>
        <begin position="314"/>
        <end position="335"/>
    </location>
</feature>
<reference evidence="3" key="1">
    <citation type="submission" date="2018-02" db="EMBL/GenBank/DDBJ databases">
        <authorList>
            <person name="Cohen D.B."/>
            <person name="Kent A.D."/>
        </authorList>
    </citation>
    <scope>NUCLEOTIDE SEQUENCE</scope>
</reference>
<name>A0A2N9EXN9_FAGSY</name>
<evidence type="ECO:0000256" key="1">
    <source>
        <dbReference type="SAM" id="MobiDB-lite"/>
    </source>
</evidence>
<feature type="region of interest" description="Disordered" evidence="1">
    <location>
        <begin position="1"/>
        <end position="27"/>
    </location>
</feature>
<feature type="domain" description="Retrotransposon gag" evidence="2">
    <location>
        <begin position="71"/>
        <end position="156"/>
    </location>
</feature>
<organism evidence="3">
    <name type="scientific">Fagus sylvatica</name>
    <name type="common">Beechnut</name>
    <dbReference type="NCBI Taxonomy" id="28930"/>
    <lineage>
        <taxon>Eukaryota</taxon>
        <taxon>Viridiplantae</taxon>
        <taxon>Streptophyta</taxon>
        <taxon>Embryophyta</taxon>
        <taxon>Tracheophyta</taxon>
        <taxon>Spermatophyta</taxon>
        <taxon>Magnoliopsida</taxon>
        <taxon>eudicotyledons</taxon>
        <taxon>Gunneridae</taxon>
        <taxon>Pentapetalae</taxon>
        <taxon>rosids</taxon>
        <taxon>fabids</taxon>
        <taxon>Fagales</taxon>
        <taxon>Fagaceae</taxon>
        <taxon>Fagus</taxon>
    </lineage>
</organism>
<evidence type="ECO:0000259" key="2">
    <source>
        <dbReference type="Pfam" id="PF03732"/>
    </source>
</evidence>
<feature type="compositionally biased region" description="Basic and acidic residues" evidence="1">
    <location>
        <begin position="294"/>
        <end position="307"/>
    </location>
</feature>
<sequence>MGYHRDFDQQWEEQNQNQRYEPRHEQKWEGSVKIDVPEFSGGLDPNDFTDWLNHVERVFEYHDIPNHMKVKIVSIKLTGRASVWWKQIRIQRTQLEKTKVKTWTKMKQKLQRQFLSFNYLQTLSKNSHNLRQTSSIAKPIESFYQLTAKEDLYESEEFQIKWVQSNPLPPRTAPTFTKSWSQPPKKGDARSNVASTRTVANKATKTLFKNQGGVVFKCFKYGEAGHRAVGCKKGFDVGNNDEQEKEQPLVLNTEVEEEEQPLVYDVEVEEEIEGDQEVEDMAFILDKTLLAPKEADGAVHVSKEGSKDGLNVSEENKGSSEDEEHAPKAGFRNDD</sequence>
<dbReference type="AlphaFoldDB" id="A0A2N9EXN9"/>
<feature type="region of interest" description="Disordered" evidence="1">
    <location>
        <begin position="294"/>
        <end position="335"/>
    </location>
</feature>